<dbReference type="PANTHER" id="PTHR36978:SF4">
    <property type="entry name" value="P-LOOP CONTAINING NUCLEOSIDE TRIPHOSPHATE HYDROLASE PROTEIN"/>
    <property type="match status" value="1"/>
</dbReference>
<evidence type="ECO:0000256" key="1">
    <source>
        <dbReference type="SAM" id="MobiDB-lite"/>
    </source>
</evidence>
<dbReference type="Pfam" id="PF17784">
    <property type="entry name" value="Sulfotransfer_4"/>
    <property type="match status" value="1"/>
</dbReference>
<feature type="region of interest" description="Disordered" evidence="1">
    <location>
        <begin position="658"/>
        <end position="679"/>
    </location>
</feature>
<feature type="compositionally biased region" description="Basic residues" evidence="1">
    <location>
        <begin position="666"/>
        <end position="679"/>
    </location>
</feature>
<dbReference type="EMBL" id="CAICTM010001006">
    <property type="protein sequence ID" value="CAB9519319.1"/>
    <property type="molecule type" value="Genomic_DNA"/>
</dbReference>
<dbReference type="InterPro" id="IPR040632">
    <property type="entry name" value="Sulfotransfer_4"/>
</dbReference>
<keyword evidence="2" id="KW-0812">Transmembrane</keyword>
<dbReference type="InterPro" id="IPR027417">
    <property type="entry name" value="P-loop_NTPase"/>
</dbReference>
<protein>
    <submittedName>
        <fullName evidence="3">Uncharacterized protein</fullName>
    </submittedName>
</protein>
<dbReference type="AlphaFoldDB" id="A0A9N8EIG7"/>
<dbReference type="Proteomes" id="UP001153069">
    <property type="component" value="Unassembled WGS sequence"/>
</dbReference>
<evidence type="ECO:0000313" key="3">
    <source>
        <dbReference type="EMBL" id="CAB9519319.1"/>
    </source>
</evidence>
<organism evidence="3 4">
    <name type="scientific">Seminavis robusta</name>
    <dbReference type="NCBI Taxonomy" id="568900"/>
    <lineage>
        <taxon>Eukaryota</taxon>
        <taxon>Sar</taxon>
        <taxon>Stramenopiles</taxon>
        <taxon>Ochrophyta</taxon>
        <taxon>Bacillariophyta</taxon>
        <taxon>Bacillariophyceae</taxon>
        <taxon>Bacillariophycidae</taxon>
        <taxon>Naviculales</taxon>
        <taxon>Naviculaceae</taxon>
        <taxon>Seminavis</taxon>
    </lineage>
</organism>
<keyword evidence="2" id="KW-1133">Transmembrane helix</keyword>
<feature type="transmembrane region" description="Helical" evidence="2">
    <location>
        <begin position="42"/>
        <end position="62"/>
    </location>
</feature>
<keyword evidence="4" id="KW-1185">Reference proteome</keyword>
<dbReference type="Gene3D" id="3.40.50.300">
    <property type="entry name" value="P-loop containing nucleotide triphosphate hydrolases"/>
    <property type="match status" value="2"/>
</dbReference>
<name>A0A9N8EIG7_9STRA</name>
<comment type="caution">
    <text evidence="3">The sequence shown here is derived from an EMBL/GenBank/DDBJ whole genome shotgun (WGS) entry which is preliminary data.</text>
</comment>
<reference evidence="3" key="1">
    <citation type="submission" date="2020-06" db="EMBL/GenBank/DDBJ databases">
        <authorList>
            <consortium name="Plant Systems Biology data submission"/>
        </authorList>
    </citation>
    <scope>NUCLEOTIDE SEQUENCE</scope>
    <source>
        <strain evidence="3">D6</strain>
    </source>
</reference>
<proteinExistence type="predicted"/>
<keyword evidence="2" id="KW-0472">Membrane</keyword>
<evidence type="ECO:0000256" key="2">
    <source>
        <dbReference type="SAM" id="Phobius"/>
    </source>
</evidence>
<sequence length="679" mass="78448">MLQPIKEESMKEEDGLNVKETIIATGEDAPTNMGGWRRKQHVHLAFGLAIYAFAFGLFYQWGDVIRADKRNMEAVETTQNLRMATHQQLFQDAKEMIEKMPQSNKLPPKKPSIATFPPIKHVDEAKRTTPKPQQPRKPVVVVTPEDSKPPNQWTIDQKLKEQKRLADEKEKEKQQKEKQKQKHQEEEKSNEPQDKPKDSPKKKNDKSTSAAETTKPESRIRMSHNITVDTPLFVLSFANHGNVALTRYFRCAGLDSDTFGRTFVDHRKGQYEYIGECMTHNLESPKKENDRKRLGPKAILNGCGDYRVWSEMEFVKHHQHTAVKATRQCFFPALQPKVLDQLFEAYPMSKVLNVVRDPDEWYQTLSPQEKQRWFKWCNANHGFVFPKANAPKEAWINFYKKYQKKLREAVAKHPSVTYIEVDMTIGSGKTASMLQDELGIPPRCWVGTAVKPGLPKEITFPVFVASLPKSATSTSHDYLNCGLGSSEGSHQWTAYADTGKIVTVGECWHDNLRNNRPMLENCGDQKHWSDFGVLRPGDQCFYPTIDGGLEAMYKDHPYATILHTTRDSKKWYLSARKWSNILGRWKRNCNGFPNATETDETAWTDFYDWHTEHVREFAKNHPTMNYVEIKIEDTGKTQKTLNDNFGFSKTCWGHSNINNRKDGKYDKKKQQKNPKHRRL</sequence>
<feature type="compositionally biased region" description="Basic and acidic residues" evidence="1">
    <location>
        <begin position="157"/>
        <end position="206"/>
    </location>
</feature>
<accession>A0A9N8EIG7</accession>
<gene>
    <name evidence="3" type="ORF">SEMRO_1008_G230560.1</name>
</gene>
<evidence type="ECO:0000313" key="4">
    <source>
        <dbReference type="Proteomes" id="UP001153069"/>
    </source>
</evidence>
<dbReference type="SUPFAM" id="SSF52540">
    <property type="entry name" value="P-loop containing nucleoside triphosphate hydrolases"/>
    <property type="match status" value="1"/>
</dbReference>
<dbReference type="PANTHER" id="PTHR36978">
    <property type="entry name" value="P-LOOP CONTAINING NUCLEOTIDE TRIPHOSPHATE HYDROLASE"/>
    <property type="match status" value="1"/>
</dbReference>
<dbReference type="OrthoDB" id="47942at2759"/>
<feature type="region of interest" description="Disordered" evidence="1">
    <location>
        <begin position="124"/>
        <end position="223"/>
    </location>
</feature>